<dbReference type="InterPro" id="IPR036961">
    <property type="entry name" value="Kinesin_motor_dom_sf"/>
</dbReference>
<dbReference type="PROSITE" id="PS51456">
    <property type="entry name" value="MYOSIN_MOTOR"/>
    <property type="match status" value="1"/>
</dbReference>
<dbReference type="PANTHER" id="PTHR13140:SF709">
    <property type="entry name" value="UNCONVENTIONAL MYOSIN-XV"/>
    <property type="match status" value="1"/>
</dbReference>
<keyword evidence="2" id="KW-0067">ATP-binding</keyword>
<dbReference type="AlphaFoldDB" id="A0A498SYZ2"/>
<dbReference type="Gene3D" id="3.40.850.10">
    <property type="entry name" value="Kinesin motor domain"/>
    <property type="match status" value="1"/>
</dbReference>
<evidence type="ECO:0000259" key="7">
    <source>
        <dbReference type="PROSITE" id="PS51456"/>
    </source>
</evidence>
<evidence type="ECO:0000313" key="8">
    <source>
        <dbReference type="EMBL" id="VBB35526.1"/>
    </source>
</evidence>
<dbReference type="Proteomes" id="UP000276991">
    <property type="component" value="Unassembled WGS sequence"/>
</dbReference>
<protein>
    <recommendedName>
        <fullName evidence="7">Myosin motor domain-containing protein</fullName>
    </recommendedName>
</protein>
<dbReference type="PANTHER" id="PTHR13140">
    <property type="entry name" value="MYOSIN"/>
    <property type="match status" value="1"/>
</dbReference>
<keyword evidence="3 6" id="KW-0518">Myosin</keyword>
<dbReference type="STRING" id="6277.A0A498SYZ2"/>
<dbReference type="GO" id="GO:0016459">
    <property type="term" value="C:myosin complex"/>
    <property type="evidence" value="ECO:0007669"/>
    <property type="project" value="UniProtKB-KW"/>
</dbReference>
<keyword evidence="4" id="KW-0505">Motor protein</keyword>
<gene>
    <name evidence="8" type="ORF">NAV_LOCUS10317</name>
</gene>
<reference evidence="8 9" key="1">
    <citation type="submission" date="2018-08" db="EMBL/GenBank/DDBJ databases">
        <authorList>
            <person name="Laetsch R D."/>
            <person name="Stevens L."/>
            <person name="Kumar S."/>
            <person name="Blaxter L. M."/>
        </authorList>
    </citation>
    <scope>NUCLEOTIDE SEQUENCE [LARGE SCALE GENOMIC DNA]</scope>
</reference>
<comment type="similarity">
    <text evidence="6">Belongs to the TRAFAC class myosin-kinesin ATPase superfamily. Myosin family.</text>
</comment>
<dbReference type="OrthoDB" id="312459at2759"/>
<dbReference type="GO" id="GO:0005524">
    <property type="term" value="F:ATP binding"/>
    <property type="evidence" value="ECO:0007669"/>
    <property type="project" value="UniProtKB-KW"/>
</dbReference>
<dbReference type="Pfam" id="PF00063">
    <property type="entry name" value="Myosin_head"/>
    <property type="match status" value="1"/>
</dbReference>
<keyword evidence="9" id="KW-1185">Reference proteome</keyword>
<dbReference type="GO" id="GO:0051015">
    <property type="term" value="F:actin filament binding"/>
    <property type="evidence" value="ECO:0007669"/>
    <property type="project" value="TreeGrafter"/>
</dbReference>
<dbReference type="InterPro" id="IPR001609">
    <property type="entry name" value="Myosin_head_motor_dom-like"/>
</dbReference>
<feature type="domain" description="Myosin motor" evidence="7">
    <location>
        <begin position="1"/>
        <end position="115"/>
    </location>
</feature>
<evidence type="ECO:0000256" key="6">
    <source>
        <dbReference type="PROSITE-ProRule" id="PRU00782"/>
    </source>
</evidence>
<accession>A0A498SYZ2</accession>
<name>A0A498SYZ2_ACAVI</name>
<dbReference type="GO" id="GO:0007015">
    <property type="term" value="P:actin filament organization"/>
    <property type="evidence" value="ECO:0007669"/>
    <property type="project" value="TreeGrafter"/>
</dbReference>
<evidence type="ECO:0000256" key="3">
    <source>
        <dbReference type="ARBA" id="ARBA00023123"/>
    </source>
</evidence>
<dbReference type="EMBL" id="UPTC01006300">
    <property type="protein sequence ID" value="VBB35526.1"/>
    <property type="molecule type" value="Genomic_DNA"/>
</dbReference>
<keyword evidence="1" id="KW-0547">Nucleotide-binding</keyword>
<dbReference type="GO" id="GO:0000146">
    <property type="term" value="F:microfilament motor activity"/>
    <property type="evidence" value="ECO:0007669"/>
    <property type="project" value="TreeGrafter"/>
</dbReference>
<evidence type="ECO:0000256" key="4">
    <source>
        <dbReference type="ARBA" id="ARBA00023175"/>
    </source>
</evidence>
<dbReference type="GO" id="GO:0098858">
    <property type="term" value="C:actin-based cell projection"/>
    <property type="evidence" value="ECO:0007669"/>
    <property type="project" value="TreeGrafter"/>
</dbReference>
<evidence type="ECO:0000256" key="1">
    <source>
        <dbReference type="ARBA" id="ARBA00022741"/>
    </source>
</evidence>
<sequence>MEAVERILDAFGSARTLKNTQGTRMSYCMEMFYRKYATLFGFSVHTISQQHQQQQKQLQQIQIHVEPGRIVSQRPGECNYNVFYELCSILNTNEKHKLGLKSGQQHFYLNQVSIK</sequence>
<evidence type="ECO:0000256" key="5">
    <source>
        <dbReference type="ARBA" id="ARBA00023203"/>
    </source>
</evidence>
<dbReference type="GO" id="GO:0005737">
    <property type="term" value="C:cytoplasm"/>
    <property type="evidence" value="ECO:0007669"/>
    <property type="project" value="TreeGrafter"/>
</dbReference>
<evidence type="ECO:0000313" key="9">
    <source>
        <dbReference type="Proteomes" id="UP000276991"/>
    </source>
</evidence>
<organism evidence="8 9">
    <name type="scientific">Acanthocheilonema viteae</name>
    <name type="common">Filarial nematode worm</name>
    <name type="synonym">Dipetalonema viteae</name>
    <dbReference type="NCBI Taxonomy" id="6277"/>
    <lineage>
        <taxon>Eukaryota</taxon>
        <taxon>Metazoa</taxon>
        <taxon>Ecdysozoa</taxon>
        <taxon>Nematoda</taxon>
        <taxon>Chromadorea</taxon>
        <taxon>Rhabditida</taxon>
        <taxon>Spirurina</taxon>
        <taxon>Spiruromorpha</taxon>
        <taxon>Filarioidea</taxon>
        <taxon>Onchocercidae</taxon>
        <taxon>Acanthocheilonema</taxon>
    </lineage>
</organism>
<dbReference type="InterPro" id="IPR027417">
    <property type="entry name" value="P-loop_NTPase"/>
</dbReference>
<proteinExistence type="inferred from homology"/>
<comment type="caution">
    <text evidence="6">Lacks conserved residue(s) required for the propagation of feature annotation.</text>
</comment>
<evidence type="ECO:0000256" key="2">
    <source>
        <dbReference type="ARBA" id="ARBA00022840"/>
    </source>
</evidence>
<dbReference type="SUPFAM" id="SSF52540">
    <property type="entry name" value="P-loop containing nucleoside triphosphate hydrolases"/>
    <property type="match status" value="1"/>
</dbReference>
<keyword evidence="5 6" id="KW-0009">Actin-binding</keyword>
<dbReference type="GO" id="GO:0016020">
    <property type="term" value="C:membrane"/>
    <property type="evidence" value="ECO:0007669"/>
    <property type="project" value="TreeGrafter"/>
</dbReference>